<dbReference type="OrthoDB" id="9812105at2"/>
<dbReference type="InterPro" id="IPR029479">
    <property type="entry name" value="Nitroreductase"/>
</dbReference>
<dbReference type="SUPFAM" id="SSF55469">
    <property type="entry name" value="FMN-dependent nitroreductase-like"/>
    <property type="match status" value="1"/>
</dbReference>
<name>A0A1G5RXG3_9FIRM</name>
<gene>
    <name evidence="5" type="ORF">SAMN03080599_01407</name>
</gene>
<dbReference type="CDD" id="cd02138">
    <property type="entry name" value="TdsD-like"/>
    <property type="match status" value="1"/>
</dbReference>
<keyword evidence="2" id="KW-0560">Oxidoreductase</keyword>
<evidence type="ECO:0000313" key="5">
    <source>
        <dbReference type="EMBL" id="SCZ78733.1"/>
    </source>
</evidence>
<protein>
    <submittedName>
        <fullName evidence="5">Nitroreductase</fullName>
    </submittedName>
</protein>
<feature type="domain" description="Nitroreductase" evidence="4">
    <location>
        <begin position="14"/>
        <end position="77"/>
    </location>
</feature>
<feature type="compositionally biased region" description="Basic and acidic residues" evidence="3">
    <location>
        <begin position="169"/>
        <end position="179"/>
    </location>
</feature>
<accession>A0A1G5RXG3</accession>
<proteinExistence type="inferred from homology"/>
<evidence type="ECO:0000256" key="2">
    <source>
        <dbReference type="ARBA" id="ARBA00023002"/>
    </source>
</evidence>
<organism evidence="5 6">
    <name type="scientific">Acidaminobacter hydrogenoformans DSM 2784</name>
    <dbReference type="NCBI Taxonomy" id="1120920"/>
    <lineage>
        <taxon>Bacteria</taxon>
        <taxon>Bacillati</taxon>
        <taxon>Bacillota</taxon>
        <taxon>Clostridia</taxon>
        <taxon>Peptostreptococcales</taxon>
        <taxon>Acidaminobacteraceae</taxon>
        <taxon>Acidaminobacter</taxon>
    </lineage>
</organism>
<dbReference type="InterPro" id="IPR000415">
    <property type="entry name" value="Nitroreductase-like"/>
</dbReference>
<comment type="similarity">
    <text evidence="1">Belongs to the nitroreductase family.</text>
</comment>
<dbReference type="Proteomes" id="UP000199208">
    <property type="component" value="Unassembled WGS sequence"/>
</dbReference>
<evidence type="ECO:0000313" key="6">
    <source>
        <dbReference type="Proteomes" id="UP000199208"/>
    </source>
</evidence>
<dbReference type="AlphaFoldDB" id="A0A1G5RXG3"/>
<sequence length="191" mass="22035">MENREFDYEVVEEITTRWSPRAFDPEREVPQEDLMAMLEAARYAPSCFNEQPWRFILGRRGDETYDKIKEALKDTNREWASSASVLMMILSRQKFEKNQKDNRWHLFDAGTAWGYFSLEAERRGLITHAMGGFSVDKVREAFEVPEDVSIIAAVAVGYYGDKASLSPENLKKEKPSPRDDIDEIVVEGLSE</sequence>
<dbReference type="PANTHER" id="PTHR43673">
    <property type="entry name" value="NAD(P)H NITROREDUCTASE YDGI-RELATED"/>
    <property type="match status" value="1"/>
</dbReference>
<dbReference type="EMBL" id="FMWL01000005">
    <property type="protein sequence ID" value="SCZ78733.1"/>
    <property type="molecule type" value="Genomic_DNA"/>
</dbReference>
<evidence type="ECO:0000256" key="3">
    <source>
        <dbReference type="SAM" id="MobiDB-lite"/>
    </source>
</evidence>
<evidence type="ECO:0000256" key="1">
    <source>
        <dbReference type="ARBA" id="ARBA00007118"/>
    </source>
</evidence>
<dbReference type="PANTHER" id="PTHR43673:SF10">
    <property type="entry name" value="NADH DEHYDROGENASE_NAD(P)H NITROREDUCTASE XCC3605-RELATED"/>
    <property type="match status" value="1"/>
</dbReference>
<keyword evidence="6" id="KW-1185">Reference proteome</keyword>
<dbReference type="STRING" id="1120920.SAMN03080599_01407"/>
<feature type="region of interest" description="Disordered" evidence="3">
    <location>
        <begin position="165"/>
        <end position="191"/>
    </location>
</feature>
<dbReference type="Gene3D" id="3.40.109.10">
    <property type="entry name" value="NADH Oxidase"/>
    <property type="match status" value="1"/>
</dbReference>
<dbReference type="GO" id="GO:0016491">
    <property type="term" value="F:oxidoreductase activity"/>
    <property type="evidence" value="ECO:0007669"/>
    <property type="project" value="UniProtKB-KW"/>
</dbReference>
<dbReference type="Pfam" id="PF00881">
    <property type="entry name" value="Nitroreductase"/>
    <property type="match status" value="1"/>
</dbReference>
<feature type="compositionally biased region" description="Acidic residues" evidence="3">
    <location>
        <begin position="180"/>
        <end position="191"/>
    </location>
</feature>
<dbReference type="RefSeq" id="WP_092590188.1">
    <property type="nucleotide sequence ID" value="NZ_FMWL01000005.1"/>
</dbReference>
<evidence type="ECO:0000259" key="4">
    <source>
        <dbReference type="Pfam" id="PF00881"/>
    </source>
</evidence>
<reference evidence="5 6" key="1">
    <citation type="submission" date="2016-10" db="EMBL/GenBank/DDBJ databases">
        <authorList>
            <person name="de Groot N.N."/>
        </authorList>
    </citation>
    <scope>NUCLEOTIDE SEQUENCE [LARGE SCALE GENOMIC DNA]</scope>
    <source>
        <strain evidence="5 6">DSM 2784</strain>
    </source>
</reference>